<gene>
    <name evidence="2" type="ORF">SAHL_08230</name>
</gene>
<evidence type="ECO:0000313" key="2">
    <source>
        <dbReference type="EMBL" id="ROO30237.1"/>
    </source>
</evidence>
<proteinExistence type="predicted"/>
<sequence>MGVGGYEIASGSRETGLQPFSALRTRLQMTIESRGARISTVSIARGRTWRRNVAVGRNGNDVTIVLKSRAGKWFRRQGEGKLTDQAGTDTIEPDEAATGPDARDGAQSRVRRAAC</sequence>
<accession>A0A423PX93</accession>
<comment type="caution">
    <text evidence="2">The sequence shown here is derived from an EMBL/GenBank/DDBJ whole genome shotgun (WGS) entry which is preliminary data.</text>
</comment>
<reference evidence="2 3" key="1">
    <citation type="submission" date="2013-10" db="EMBL/GenBank/DDBJ databases">
        <title>Salinisphaera halophila YIM 95161 Genome Sequencing.</title>
        <authorList>
            <person name="Lai Q."/>
            <person name="Li C."/>
            <person name="Shao Z."/>
        </authorList>
    </citation>
    <scope>NUCLEOTIDE SEQUENCE [LARGE SCALE GENOMIC DNA]</scope>
    <source>
        <strain evidence="2 3">YIM 95161</strain>
    </source>
</reference>
<organism evidence="2 3">
    <name type="scientific">Salinisphaera orenii YIM 95161</name>
    <dbReference type="NCBI Taxonomy" id="1051139"/>
    <lineage>
        <taxon>Bacteria</taxon>
        <taxon>Pseudomonadati</taxon>
        <taxon>Pseudomonadota</taxon>
        <taxon>Gammaproteobacteria</taxon>
        <taxon>Salinisphaerales</taxon>
        <taxon>Salinisphaeraceae</taxon>
        <taxon>Salinisphaera</taxon>
    </lineage>
</organism>
<evidence type="ECO:0000256" key="1">
    <source>
        <dbReference type="SAM" id="MobiDB-lite"/>
    </source>
</evidence>
<name>A0A423PX93_9GAMM</name>
<dbReference type="AlphaFoldDB" id="A0A423PX93"/>
<feature type="region of interest" description="Disordered" evidence="1">
    <location>
        <begin position="76"/>
        <end position="115"/>
    </location>
</feature>
<dbReference type="Proteomes" id="UP000285123">
    <property type="component" value="Unassembled WGS sequence"/>
</dbReference>
<evidence type="ECO:0000313" key="3">
    <source>
        <dbReference type="Proteomes" id="UP000285123"/>
    </source>
</evidence>
<protein>
    <submittedName>
        <fullName evidence="2">Uncharacterized protein</fullName>
    </submittedName>
</protein>
<dbReference type="EMBL" id="AYKF01000077">
    <property type="protein sequence ID" value="ROO30237.1"/>
    <property type="molecule type" value="Genomic_DNA"/>
</dbReference>